<dbReference type="PANTHER" id="PTHR13136:SF11">
    <property type="entry name" value="TESTIS-EXPRESSED PROTEIN 30"/>
    <property type="match status" value="1"/>
</dbReference>
<feature type="domain" description="KANL3/Tex30 alpha/beta hydrolase-like" evidence="2">
    <location>
        <begin position="113"/>
        <end position="226"/>
    </location>
</feature>
<accession>A0A4U0WKG7</accession>
<gene>
    <name evidence="3" type="ORF">B0A55_10427</name>
</gene>
<dbReference type="Gene3D" id="3.40.50.1820">
    <property type="entry name" value="alpha/beta hydrolase"/>
    <property type="match status" value="1"/>
</dbReference>
<dbReference type="InterPro" id="IPR026555">
    <property type="entry name" value="NSL3/Tex30"/>
</dbReference>
<name>A0A4U0WKG7_9PEZI</name>
<dbReference type="SUPFAM" id="SSF53474">
    <property type="entry name" value="alpha/beta-Hydrolases"/>
    <property type="match status" value="1"/>
</dbReference>
<keyword evidence="4" id="KW-1185">Reference proteome</keyword>
<reference evidence="3 4" key="1">
    <citation type="submission" date="2017-03" db="EMBL/GenBank/DDBJ databases">
        <title>Genomes of endolithic fungi from Antarctica.</title>
        <authorList>
            <person name="Coleine C."/>
            <person name="Masonjones S."/>
            <person name="Stajich J.E."/>
        </authorList>
    </citation>
    <scope>NUCLEOTIDE SEQUENCE [LARGE SCALE GENOMIC DNA]</scope>
    <source>
        <strain evidence="3 4">CCFEE 5184</strain>
    </source>
</reference>
<evidence type="ECO:0000313" key="3">
    <source>
        <dbReference type="EMBL" id="TKA63008.1"/>
    </source>
</evidence>
<dbReference type="InterPro" id="IPR046879">
    <property type="entry name" value="KANL3/Tex30_Abhydrolase"/>
</dbReference>
<evidence type="ECO:0000256" key="1">
    <source>
        <dbReference type="SAM" id="MobiDB-lite"/>
    </source>
</evidence>
<dbReference type="Proteomes" id="UP000309340">
    <property type="component" value="Unassembled WGS sequence"/>
</dbReference>
<proteinExistence type="predicted"/>
<protein>
    <recommendedName>
        <fullName evidence="2">KANL3/Tex30 alpha/beta hydrolase-like domain-containing protein</fullName>
    </recommendedName>
</protein>
<sequence>MAKKRKPRRKADDAAPGIDQDDNHPPEPTTTGEQPKPSEEATEQEIIEINVEHFTIPYNDKTIPSEIRGEGEVPALIWTHGAGGGLAAPAASEFANGFAESSAILSFQGSMNLPSRTKMFHAVMEHEKFDTALGGRSMGARAAVMAATQQDRQTKALVLVSFPLVGGKKNDSREQILLNLPESVDVLFISGDHDSMCNLEQLMEVIQRMKAKCWLVTVKGADHGMSWKPNGSVAAMRRKTGAVAAEWLKSREDGNRYCSLSWDKDGKIGEMRCTDWLASSPAQIEATEDSAQRVANKAEATEDDEPPAVKKRRRGKT</sequence>
<dbReference type="EMBL" id="NAJQ01000994">
    <property type="protein sequence ID" value="TKA63008.1"/>
    <property type="molecule type" value="Genomic_DNA"/>
</dbReference>
<dbReference type="InterPro" id="IPR029058">
    <property type="entry name" value="AB_hydrolase_fold"/>
</dbReference>
<feature type="region of interest" description="Disordered" evidence="1">
    <location>
        <begin position="284"/>
        <end position="317"/>
    </location>
</feature>
<dbReference type="OrthoDB" id="6415022at2759"/>
<dbReference type="AlphaFoldDB" id="A0A4U0WKG7"/>
<dbReference type="Pfam" id="PF20408">
    <property type="entry name" value="Abhydrolase_11"/>
    <property type="match status" value="1"/>
</dbReference>
<organism evidence="3 4">
    <name type="scientific">Friedmanniomyces simplex</name>
    <dbReference type="NCBI Taxonomy" id="329884"/>
    <lineage>
        <taxon>Eukaryota</taxon>
        <taxon>Fungi</taxon>
        <taxon>Dikarya</taxon>
        <taxon>Ascomycota</taxon>
        <taxon>Pezizomycotina</taxon>
        <taxon>Dothideomycetes</taxon>
        <taxon>Dothideomycetidae</taxon>
        <taxon>Mycosphaerellales</taxon>
        <taxon>Teratosphaeriaceae</taxon>
        <taxon>Friedmanniomyces</taxon>
    </lineage>
</organism>
<evidence type="ECO:0000313" key="4">
    <source>
        <dbReference type="Proteomes" id="UP000309340"/>
    </source>
</evidence>
<comment type="caution">
    <text evidence="3">The sequence shown here is derived from an EMBL/GenBank/DDBJ whole genome shotgun (WGS) entry which is preliminary data.</text>
</comment>
<dbReference type="PANTHER" id="PTHR13136">
    <property type="entry name" value="TESTIS DEVELOPMENT PROTEIN PRTD"/>
    <property type="match status" value="1"/>
</dbReference>
<feature type="region of interest" description="Disordered" evidence="1">
    <location>
        <begin position="1"/>
        <end position="42"/>
    </location>
</feature>
<evidence type="ECO:0000259" key="2">
    <source>
        <dbReference type="Pfam" id="PF20408"/>
    </source>
</evidence>
<dbReference type="STRING" id="329884.A0A4U0WKG7"/>